<evidence type="ECO:0000313" key="1">
    <source>
        <dbReference type="EMBL" id="KAF9457027.1"/>
    </source>
</evidence>
<dbReference type="AlphaFoldDB" id="A0A9P6C9D0"/>
<dbReference type="Proteomes" id="UP000807353">
    <property type="component" value="Unassembled WGS sequence"/>
</dbReference>
<protein>
    <submittedName>
        <fullName evidence="1">Uncharacterized protein</fullName>
    </submittedName>
</protein>
<reference evidence="1" key="1">
    <citation type="submission" date="2020-11" db="EMBL/GenBank/DDBJ databases">
        <authorList>
            <consortium name="DOE Joint Genome Institute"/>
            <person name="Ahrendt S."/>
            <person name="Riley R."/>
            <person name="Andreopoulos W."/>
            <person name="Labutti K."/>
            <person name="Pangilinan J."/>
            <person name="Ruiz-Duenas F.J."/>
            <person name="Barrasa J.M."/>
            <person name="Sanchez-Garcia M."/>
            <person name="Camarero S."/>
            <person name="Miyauchi S."/>
            <person name="Serrano A."/>
            <person name="Linde D."/>
            <person name="Babiker R."/>
            <person name="Drula E."/>
            <person name="Ayuso-Fernandez I."/>
            <person name="Pacheco R."/>
            <person name="Padilla G."/>
            <person name="Ferreira P."/>
            <person name="Barriuso J."/>
            <person name="Kellner H."/>
            <person name="Castanera R."/>
            <person name="Alfaro M."/>
            <person name="Ramirez L."/>
            <person name="Pisabarro A.G."/>
            <person name="Kuo A."/>
            <person name="Tritt A."/>
            <person name="Lipzen A."/>
            <person name="He G."/>
            <person name="Yan M."/>
            <person name="Ng V."/>
            <person name="Cullen D."/>
            <person name="Martin F."/>
            <person name="Rosso M.-N."/>
            <person name="Henrissat B."/>
            <person name="Hibbett D."/>
            <person name="Martinez A.T."/>
            <person name="Grigoriev I.V."/>
        </authorList>
    </citation>
    <scope>NUCLEOTIDE SEQUENCE</scope>
    <source>
        <strain evidence="1">CBS 247.69</strain>
    </source>
</reference>
<sequence length="157" mass="15361">MQSRTRVIGIGEEMQNLPQGPLCNKIGAIGVVTIVYRGILSPKAHVPNLLTGPFLKQPPWGGSQIRNCGSHGGDGGGVGSGAGGGGAGVVAGLSGEAGVGEMRMGPTGRSRGGGGGAGVVAGLSGEAGVLVTGAESLVVILRPTQTPNPNPYNSETP</sequence>
<name>A0A9P6C9D0_9AGAR</name>
<organism evidence="1 2">
    <name type="scientific">Collybia nuda</name>
    <dbReference type="NCBI Taxonomy" id="64659"/>
    <lineage>
        <taxon>Eukaryota</taxon>
        <taxon>Fungi</taxon>
        <taxon>Dikarya</taxon>
        <taxon>Basidiomycota</taxon>
        <taxon>Agaricomycotina</taxon>
        <taxon>Agaricomycetes</taxon>
        <taxon>Agaricomycetidae</taxon>
        <taxon>Agaricales</taxon>
        <taxon>Tricholomatineae</taxon>
        <taxon>Clitocybaceae</taxon>
        <taxon>Collybia</taxon>
    </lineage>
</organism>
<evidence type="ECO:0000313" key="2">
    <source>
        <dbReference type="Proteomes" id="UP000807353"/>
    </source>
</evidence>
<accession>A0A9P6C9D0</accession>
<comment type="caution">
    <text evidence="1">The sequence shown here is derived from an EMBL/GenBank/DDBJ whole genome shotgun (WGS) entry which is preliminary data.</text>
</comment>
<dbReference type="EMBL" id="MU150390">
    <property type="protein sequence ID" value="KAF9457027.1"/>
    <property type="molecule type" value="Genomic_DNA"/>
</dbReference>
<proteinExistence type="predicted"/>
<keyword evidence="2" id="KW-1185">Reference proteome</keyword>
<gene>
    <name evidence="1" type="ORF">BDZ94DRAFT_1241085</name>
</gene>